<gene>
    <name evidence="2" type="ORF">GE061_010801</name>
</gene>
<dbReference type="OrthoDB" id="10605881at2759"/>
<proteinExistence type="predicted"/>
<feature type="compositionally biased region" description="Polar residues" evidence="1">
    <location>
        <begin position="428"/>
        <end position="437"/>
    </location>
</feature>
<feature type="compositionally biased region" description="Basic and acidic residues" evidence="1">
    <location>
        <begin position="409"/>
        <end position="425"/>
    </location>
</feature>
<accession>A0A6A4IRT7</accession>
<evidence type="ECO:0000313" key="3">
    <source>
        <dbReference type="Proteomes" id="UP000466442"/>
    </source>
</evidence>
<organism evidence="2 3">
    <name type="scientific">Apolygus lucorum</name>
    <name type="common">Small green plant bug</name>
    <name type="synonym">Lygocoris lucorum</name>
    <dbReference type="NCBI Taxonomy" id="248454"/>
    <lineage>
        <taxon>Eukaryota</taxon>
        <taxon>Metazoa</taxon>
        <taxon>Ecdysozoa</taxon>
        <taxon>Arthropoda</taxon>
        <taxon>Hexapoda</taxon>
        <taxon>Insecta</taxon>
        <taxon>Pterygota</taxon>
        <taxon>Neoptera</taxon>
        <taxon>Paraneoptera</taxon>
        <taxon>Hemiptera</taxon>
        <taxon>Heteroptera</taxon>
        <taxon>Panheteroptera</taxon>
        <taxon>Cimicomorpha</taxon>
        <taxon>Miridae</taxon>
        <taxon>Mirini</taxon>
        <taxon>Apolygus</taxon>
    </lineage>
</organism>
<reference evidence="2" key="1">
    <citation type="journal article" date="2021" name="Mol. Ecol. Resour.">
        <title>Apolygus lucorum genome provides insights into omnivorousness and mesophyll feeding.</title>
        <authorList>
            <person name="Liu Y."/>
            <person name="Liu H."/>
            <person name="Wang H."/>
            <person name="Huang T."/>
            <person name="Liu B."/>
            <person name="Yang B."/>
            <person name="Yin L."/>
            <person name="Li B."/>
            <person name="Zhang Y."/>
            <person name="Zhang S."/>
            <person name="Jiang F."/>
            <person name="Zhang X."/>
            <person name="Ren Y."/>
            <person name="Wang B."/>
            <person name="Wang S."/>
            <person name="Lu Y."/>
            <person name="Wu K."/>
            <person name="Fan W."/>
            <person name="Wang G."/>
        </authorList>
    </citation>
    <scope>NUCLEOTIDE SEQUENCE</scope>
    <source>
        <strain evidence="2">12Hb</strain>
    </source>
</reference>
<sequence>MDDIERRTPREQQLDRNDVASEEQSAQSHLRPIPSVYPRYPYVSNEAYTTRNEGLDNYPPMVPQISGHVDGHTQQVPYFTTIVQPVGLAVASSIQSNQPRIVYAQQPVQSLAYRPYFNQVYCQGVQTSTPSPYPYNARCPTQAWDASYMNQQPYRPKPGSVYGIPPDNQRGASPTTWDGRCCRPYDLLLQPEAMRVFNDYKNGPPSPKDKKVDKQKPLDLSKSKMLDCKPNDSVHIGGILTLPKNFSTYNEESSQNSSASSLKDDELKPTYLQPGIMLFRKLAQAGFKDLKKIIVKYGVKSSKEDLENLCDEVRTELRSPNNGVIQMEPVLREIILAYVRICSSWSNLVSVLPMMREQPHPLEDCLSPLVREFLNWQEVSTAMLQRILDALEVLPSEHERCISGLARSAEQRPREPGYDGDKLESEDSSNVRGSNGHNLPVDMRIGYPPLPGYVYQSYPGCDLQLTVPRVELSPNLQLDDPVWAHLYPQLDSE</sequence>
<evidence type="ECO:0000256" key="1">
    <source>
        <dbReference type="SAM" id="MobiDB-lite"/>
    </source>
</evidence>
<feature type="compositionally biased region" description="Basic and acidic residues" evidence="1">
    <location>
        <begin position="1"/>
        <end position="19"/>
    </location>
</feature>
<dbReference type="Proteomes" id="UP000466442">
    <property type="component" value="Unassembled WGS sequence"/>
</dbReference>
<comment type="caution">
    <text evidence="2">The sequence shown here is derived from an EMBL/GenBank/DDBJ whole genome shotgun (WGS) entry which is preliminary data.</text>
</comment>
<protein>
    <submittedName>
        <fullName evidence="2">Uncharacterized protein</fullName>
    </submittedName>
</protein>
<feature type="region of interest" description="Disordered" evidence="1">
    <location>
        <begin position="1"/>
        <end position="31"/>
    </location>
</feature>
<feature type="region of interest" description="Disordered" evidence="1">
    <location>
        <begin position="404"/>
        <end position="437"/>
    </location>
</feature>
<feature type="region of interest" description="Disordered" evidence="1">
    <location>
        <begin position="198"/>
        <end position="224"/>
    </location>
</feature>
<dbReference type="AlphaFoldDB" id="A0A6A4IRT7"/>
<name>A0A6A4IRT7_APOLU</name>
<dbReference type="EMBL" id="WIXP02000003">
    <property type="protein sequence ID" value="KAF6213087.1"/>
    <property type="molecule type" value="Genomic_DNA"/>
</dbReference>
<keyword evidence="3" id="KW-1185">Reference proteome</keyword>
<evidence type="ECO:0000313" key="2">
    <source>
        <dbReference type="EMBL" id="KAF6213087.1"/>
    </source>
</evidence>
<feature type="compositionally biased region" description="Basic and acidic residues" evidence="1">
    <location>
        <begin position="207"/>
        <end position="224"/>
    </location>
</feature>